<dbReference type="PANTHER" id="PTHR47545">
    <property type="entry name" value="MULTIFUNCTIONAL CCA PROTEIN"/>
    <property type="match status" value="1"/>
</dbReference>
<dbReference type="GO" id="GO:0016740">
    <property type="term" value="F:transferase activity"/>
    <property type="evidence" value="ECO:0007669"/>
    <property type="project" value="UniProtKB-KW"/>
</dbReference>
<dbReference type="OrthoDB" id="9805698at2"/>
<evidence type="ECO:0000313" key="4">
    <source>
        <dbReference type="Proteomes" id="UP000295662"/>
    </source>
</evidence>
<gene>
    <name evidence="3" type="ORF">EI77_00837</name>
</gene>
<sequence length="372" mass="42635">MRSWANIEKASNAEIIAWAEEQPWAGPMRLCGQDAGWHAEGDVWTHTLMVYEQVEQLEVYCELPRADQLKLLFTALLHDAGKPATTVLDPETRRTRSPRHSIIGAAMAREVLRELGCPLAMREHIVNLVRYHGRPPFLLEQKEPEHEVIRLSCLLSNKLLYLFALADTRGRKTAEVTRPEDRLHLWRDLSMEHGCFVDAYPFINAHARFLLFRRTLSNLHYAPHEQYRCTVTLMSGLPGAGKDTWLKSHRSELPVVSLDGIREDLKIDATDNQGQVIQAAREQCREHLRAGRDFAFNATNITAQMRQRWVDLFADYEARVEMIYVEPPMATILRQNKERTDAIPESVIHRLLSKIEVPTLAEAHQVSLVGVE</sequence>
<dbReference type="InterPro" id="IPR050124">
    <property type="entry name" value="tRNA_CCA-adding_enzyme"/>
</dbReference>
<dbReference type="Gene3D" id="3.40.50.300">
    <property type="entry name" value="P-loop containing nucleotide triphosphate hydrolases"/>
    <property type="match status" value="1"/>
</dbReference>
<evidence type="ECO:0000313" key="3">
    <source>
        <dbReference type="EMBL" id="TDU81527.1"/>
    </source>
</evidence>
<dbReference type="SMART" id="SM00471">
    <property type="entry name" value="HDc"/>
    <property type="match status" value="1"/>
</dbReference>
<dbReference type="Gene3D" id="1.10.3090.10">
    <property type="entry name" value="cca-adding enzyme, domain 2"/>
    <property type="match status" value="1"/>
</dbReference>
<dbReference type="SUPFAM" id="SSF52540">
    <property type="entry name" value="P-loop containing nucleoside triphosphate hydrolases"/>
    <property type="match status" value="1"/>
</dbReference>
<dbReference type="SUPFAM" id="SSF109604">
    <property type="entry name" value="HD-domain/PDEase-like"/>
    <property type="match status" value="1"/>
</dbReference>
<evidence type="ECO:0000256" key="1">
    <source>
        <dbReference type="ARBA" id="ARBA00022741"/>
    </source>
</evidence>
<dbReference type="Pfam" id="PF01966">
    <property type="entry name" value="HD"/>
    <property type="match status" value="1"/>
</dbReference>
<name>A0A4R7STC8_9BACT</name>
<dbReference type="InterPro" id="IPR003607">
    <property type="entry name" value="HD/PDEase_dom"/>
</dbReference>
<dbReference type="InterPro" id="IPR006675">
    <property type="entry name" value="HDIG_dom"/>
</dbReference>
<accession>A0A4R7STC8</accession>
<keyword evidence="3" id="KW-0808">Transferase</keyword>
<dbReference type="Proteomes" id="UP000295662">
    <property type="component" value="Unassembled WGS sequence"/>
</dbReference>
<dbReference type="RefSeq" id="WP_133793472.1">
    <property type="nucleotide sequence ID" value="NZ_SOCA01000001.1"/>
</dbReference>
<evidence type="ECO:0000259" key="2">
    <source>
        <dbReference type="SMART" id="SM00471"/>
    </source>
</evidence>
<protein>
    <submittedName>
        <fullName evidence="3">Putative nucleotidyltransferase with HDIG domain</fullName>
    </submittedName>
</protein>
<keyword evidence="1" id="KW-0547">Nucleotide-binding</keyword>
<proteinExistence type="predicted"/>
<keyword evidence="4" id="KW-1185">Reference proteome</keyword>
<comment type="caution">
    <text evidence="3">The sequence shown here is derived from an EMBL/GenBank/DDBJ whole genome shotgun (WGS) entry which is preliminary data.</text>
</comment>
<dbReference type="InterPro" id="IPR006674">
    <property type="entry name" value="HD_domain"/>
</dbReference>
<dbReference type="PANTHER" id="PTHR47545:SF1">
    <property type="entry name" value="MULTIFUNCTIONAL CCA PROTEIN"/>
    <property type="match status" value="1"/>
</dbReference>
<dbReference type="InterPro" id="IPR027417">
    <property type="entry name" value="P-loop_NTPase"/>
</dbReference>
<dbReference type="Pfam" id="PF13671">
    <property type="entry name" value="AAA_33"/>
    <property type="match status" value="1"/>
</dbReference>
<dbReference type="NCBIfam" id="TIGR00277">
    <property type="entry name" value="HDIG"/>
    <property type="match status" value="1"/>
</dbReference>
<organism evidence="3 4">
    <name type="scientific">Prosthecobacter fusiformis</name>
    <dbReference type="NCBI Taxonomy" id="48464"/>
    <lineage>
        <taxon>Bacteria</taxon>
        <taxon>Pseudomonadati</taxon>
        <taxon>Verrucomicrobiota</taxon>
        <taxon>Verrucomicrobiia</taxon>
        <taxon>Verrucomicrobiales</taxon>
        <taxon>Verrucomicrobiaceae</taxon>
        <taxon>Prosthecobacter</taxon>
    </lineage>
</organism>
<feature type="domain" description="HD/PDEase" evidence="2">
    <location>
        <begin position="39"/>
        <end position="181"/>
    </location>
</feature>
<dbReference type="GO" id="GO:0000166">
    <property type="term" value="F:nucleotide binding"/>
    <property type="evidence" value="ECO:0007669"/>
    <property type="project" value="UniProtKB-KW"/>
</dbReference>
<reference evidence="3 4" key="1">
    <citation type="submission" date="2019-03" db="EMBL/GenBank/DDBJ databases">
        <title>Genomic Encyclopedia of Archaeal and Bacterial Type Strains, Phase II (KMG-II): from individual species to whole genera.</title>
        <authorList>
            <person name="Goeker M."/>
        </authorList>
    </citation>
    <scope>NUCLEOTIDE SEQUENCE [LARGE SCALE GENOMIC DNA]</scope>
    <source>
        <strain evidence="3 4">ATCC 25309</strain>
    </source>
</reference>
<dbReference type="EMBL" id="SOCA01000001">
    <property type="protein sequence ID" value="TDU81527.1"/>
    <property type="molecule type" value="Genomic_DNA"/>
</dbReference>
<dbReference type="AlphaFoldDB" id="A0A4R7STC8"/>
<dbReference type="CDD" id="cd00077">
    <property type="entry name" value="HDc"/>
    <property type="match status" value="1"/>
</dbReference>